<keyword evidence="3 10" id="KW-0808">Transferase</keyword>
<evidence type="ECO:0000259" key="14">
    <source>
        <dbReference type="Pfam" id="PF04563"/>
    </source>
</evidence>
<feature type="domain" description="RNA polymerase beta subunit protrusion" evidence="14">
    <location>
        <begin position="48"/>
        <end position="497"/>
    </location>
</feature>
<dbReference type="InParanoid" id="A0A1D6LJV2"/>
<feature type="domain" description="DNA-directed RNA polymerase subunit 2 hybrid-binding" evidence="11">
    <location>
        <begin position="988"/>
        <end position="1098"/>
    </location>
</feature>
<dbReference type="CDD" id="cd00653">
    <property type="entry name" value="RNA_pol_B_RPB2"/>
    <property type="match status" value="1"/>
</dbReference>
<keyword evidence="7 10" id="KW-0804">Transcription</keyword>
<evidence type="ECO:0000256" key="6">
    <source>
        <dbReference type="ARBA" id="ARBA00022833"/>
    </source>
</evidence>
<dbReference type="ExpressionAtlas" id="A0A1D6LJV2">
    <property type="expression patterns" value="baseline and differential"/>
</dbReference>
<evidence type="ECO:0000256" key="2">
    <source>
        <dbReference type="ARBA" id="ARBA00022478"/>
    </source>
</evidence>
<evidence type="ECO:0000259" key="13">
    <source>
        <dbReference type="Pfam" id="PF04561"/>
    </source>
</evidence>
<dbReference type="InterPro" id="IPR014724">
    <property type="entry name" value="RNA_pol_RPB2_OB-fold"/>
</dbReference>
<dbReference type="InterPro" id="IPR037034">
    <property type="entry name" value="RNA_pol_Rpb2_2_sf"/>
</dbReference>
<comment type="function">
    <text evidence="10">DNA-dependent RNA polymerase catalyzes the transcription of DNA into RNA using the four ribonucleoside triphosphates as substrates.</text>
</comment>
<evidence type="ECO:0000256" key="7">
    <source>
        <dbReference type="ARBA" id="ARBA00023163"/>
    </source>
</evidence>
<dbReference type="IntAct" id="A0A1D6LJV2">
    <property type="interactions" value="2"/>
</dbReference>
<feature type="domain" description="RNA polymerase Rpb2" evidence="15">
    <location>
        <begin position="529"/>
        <end position="593"/>
    </location>
</feature>
<keyword evidence="2 10" id="KW-0240">DNA-directed RNA polymerase</keyword>
<evidence type="ECO:0000256" key="1">
    <source>
        <dbReference type="ARBA" id="ARBA00006835"/>
    </source>
</evidence>
<evidence type="ECO:0000259" key="16">
    <source>
        <dbReference type="Pfam" id="PF04566"/>
    </source>
</evidence>
<dbReference type="Gene3D" id="3.90.1100.10">
    <property type="match status" value="2"/>
</dbReference>
<dbReference type="Pfam" id="PF04565">
    <property type="entry name" value="RNA_pol_Rpb2_3"/>
    <property type="match status" value="1"/>
</dbReference>
<dbReference type="InterPro" id="IPR007644">
    <property type="entry name" value="RNA_pol_bsu_protrusion"/>
</dbReference>
<evidence type="ECO:0000256" key="8">
    <source>
        <dbReference type="ARBA" id="ARBA00048552"/>
    </source>
</evidence>
<evidence type="ECO:0000259" key="12">
    <source>
        <dbReference type="Pfam" id="PF04560"/>
    </source>
</evidence>
<dbReference type="STRING" id="4577.A0A1D6LJV2"/>
<keyword evidence="5" id="KW-0479">Metal-binding</keyword>
<dbReference type="Pfam" id="PF04566">
    <property type="entry name" value="RNA_pol_Rpb2_4"/>
    <property type="match status" value="1"/>
</dbReference>
<dbReference type="Pfam" id="PF04560">
    <property type="entry name" value="RNA_pol_Rpb2_7"/>
    <property type="match status" value="1"/>
</dbReference>
<sequence>MTVPTKDDSQSGTVADTVPLPTYRSLAAPVRKPVDKFALLPAFLKVRGLVKEHIDSFNYFVNKGIKKIVEANNRIEARNDPSIYLRYLGVHVGMPSVHVEYNIENITPHFCRLTDRTYSAPIKVHIEYTVGKQHEVRRKNNFIIGYMPIMLRSHACILYEKDEAELAKYGECPLDPGGYFVVKGTEKVILIQEQLAKNRIIVDTDSKGRVIASVTSSTHAIKSKTVIFMDKGKIYLQLNQFNKPIPIIVVMKAMGMESDQETVQMVGRDPRYGDLLFPSIQECASERIYTRQRALQYMDEKVTYPGATNQKEGRSYSILRDVFIAHVPVCNGQDTSFWKDQWISDELLSSQLPSLHSHLLRGVSIEVMSSRLATQLKPHLSRQNHSHCNINLRKKNVLDMNTCDICGLAGEDTNNIIFMCPFARAFWMRIGVNPNMIAAVQELWTSTAPLGVPMETLSTTLLLGTVWELWKHGDMDYVGNKRFELSGQLISLLFELIMQDSITFGLERAISTGNWDIKRFRMHRKGVSQVLSRLSYMASLGYMTRITPQFEKTRKTSGPRALQPSQWGMLCPCDTPEGEACGLTKNLALLSHVTTDQEEGPLIYLCYSLGVEDLLSLSSEEIHTPGSFLVMFNGLILGKHKDPQRLVIDLRNLRRSNVIGEFVSIFINEKQLKWFGHVQRGPSEAPMRSAILRYHSNEKRDRGRPKLTWKEIVKGDLHCVHIASDGGRVCRPLIIADMGISRIDETHMEKLRLVCHQHGTCGFDDFLRDGLIEYLDVNEENNALCAMGKQAMGNIAYNQVGYDKLGAGQNATVAVMGYSGYDIEDAIVMNKSSLDRGFGRCIALKKYTVLKDNYGDGVSDMIVEPQRDNGVLIKQNMRALDEDGIAGPGQIIRNHDIYVNKRTPKNTSKGIGRALRESDYKDSPALYKGVDGETTVVDRVMLCSDTNDKLSIKCIIRHTRRPEVGDKFSSRHGQKGVCGWLTLIFLASRMTIGKMIELLGGKAGVSCGRFHYGSAFGEPSGNADKVADISSTLIKHGFSYNGKDFLYSGILGQPLEAYIFMGPIYYQKLKHMVLDKMHARASGPRVLLTRQPTEGRSRDGGLRLGEMERDCLIAYGASMLIFERLLLSSDPYQVQKMWLVRLLQSQTEDFILFNVQEWGKHGQDEAAIRLQASIPGVACNECSTTLEVNRSMTDAGTVQ</sequence>
<keyword evidence="4 10" id="KW-0548">Nucleotidyltransferase</keyword>
<dbReference type="PANTHER" id="PTHR20856">
    <property type="entry name" value="DNA-DIRECTED RNA POLYMERASE I SUBUNIT 2"/>
    <property type="match status" value="1"/>
</dbReference>
<evidence type="ECO:0000259" key="11">
    <source>
        <dbReference type="Pfam" id="PF00562"/>
    </source>
</evidence>
<dbReference type="Gene3D" id="3.90.1110.10">
    <property type="entry name" value="RNA polymerase Rpb2, domain 2"/>
    <property type="match status" value="1"/>
</dbReference>
<feature type="domain" description="RNA polymerase Rpb2" evidence="13">
    <location>
        <begin position="196"/>
        <end position="332"/>
    </location>
</feature>
<feature type="domain" description="DNA-directed RNA polymerase subunit 2 hybrid-binding" evidence="11">
    <location>
        <begin position="778"/>
        <end position="981"/>
    </location>
</feature>
<comment type="similarity">
    <text evidence="1 9">Belongs to the RNA polymerase beta chain family.</text>
</comment>
<dbReference type="GO" id="GO:0006351">
    <property type="term" value="P:DNA-templated transcription"/>
    <property type="evidence" value="ECO:0007669"/>
    <property type="project" value="InterPro"/>
</dbReference>
<dbReference type="FunFam" id="2.40.50.150:FF:000007">
    <property type="entry name" value="DNA-directed RNA polymerase subunit beta"/>
    <property type="match status" value="1"/>
</dbReference>
<dbReference type="GO" id="GO:0000428">
    <property type="term" value="C:DNA-directed RNA polymerase complex"/>
    <property type="evidence" value="ECO:0007669"/>
    <property type="project" value="UniProtKB-KW"/>
</dbReference>
<dbReference type="FunCoup" id="A0A1D6LJV2">
    <property type="interactions" value="3171"/>
</dbReference>
<dbReference type="InterPro" id="IPR007121">
    <property type="entry name" value="RNA_pol_bsu_CS"/>
</dbReference>
<evidence type="ECO:0000256" key="9">
    <source>
        <dbReference type="RuleBase" id="RU000434"/>
    </source>
</evidence>
<feature type="domain" description="RNA polymerase Rpb2" evidence="16">
    <location>
        <begin position="630"/>
        <end position="671"/>
    </location>
</feature>
<dbReference type="InterPro" id="IPR007642">
    <property type="entry name" value="RNA_pol_Rpb2_2"/>
</dbReference>
<evidence type="ECO:0000256" key="10">
    <source>
        <dbReference type="RuleBase" id="RU363031"/>
    </source>
</evidence>
<dbReference type="GO" id="GO:0003677">
    <property type="term" value="F:DNA binding"/>
    <property type="evidence" value="ECO:0007669"/>
    <property type="project" value="InterPro"/>
</dbReference>
<dbReference type="Gene3D" id="2.40.50.150">
    <property type="match status" value="1"/>
</dbReference>
<dbReference type="Gene3D" id="3.90.1800.10">
    <property type="entry name" value="RNA polymerase alpha subunit dimerisation domain"/>
    <property type="match status" value="1"/>
</dbReference>
<dbReference type="FunFam" id="3.90.1070.20:FF:000002">
    <property type="entry name" value="DNA-directed RNA polymerase subunit beta"/>
    <property type="match status" value="1"/>
</dbReference>
<evidence type="ECO:0000256" key="5">
    <source>
        <dbReference type="ARBA" id="ARBA00022723"/>
    </source>
</evidence>
<dbReference type="PROSITE" id="PS01166">
    <property type="entry name" value="RNA_POL_BETA"/>
    <property type="match status" value="1"/>
</dbReference>
<organism evidence="17">
    <name type="scientific">Zea mays</name>
    <name type="common">Maize</name>
    <dbReference type="NCBI Taxonomy" id="4577"/>
    <lineage>
        <taxon>Eukaryota</taxon>
        <taxon>Viridiplantae</taxon>
        <taxon>Streptophyta</taxon>
        <taxon>Embryophyta</taxon>
        <taxon>Tracheophyta</taxon>
        <taxon>Spermatophyta</taxon>
        <taxon>Magnoliopsida</taxon>
        <taxon>Liliopsida</taxon>
        <taxon>Poales</taxon>
        <taxon>Poaceae</taxon>
        <taxon>PACMAD clade</taxon>
        <taxon>Panicoideae</taxon>
        <taxon>Andropogonodae</taxon>
        <taxon>Andropogoneae</taxon>
        <taxon>Tripsacinae</taxon>
        <taxon>Zea</taxon>
    </lineage>
</organism>
<dbReference type="Pfam" id="PF00562">
    <property type="entry name" value="RNA_pol_Rpb2_6"/>
    <property type="match status" value="2"/>
</dbReference>
<dbReference type="AlphaFoldDB" id="A0A1D6LJV2"/>
<dbReference type="InterPro" id="IPR037033">
    <property type="entry name" value="DNA-dir_RNAP_su2_hyb_sf"/>
</dbReference>
<evidence type="ECO:0000256" key="4">
    <source>
        <dbReference type="ARBA" id="ARBA00022695"/>
    </source>
</evidence>
<evidence type="ECO:0000259" key="15">
    <source>
        <dbReference type="Pfam" id="PF04565"/>
    </source>
</evidence>
<gene>
    <name evidence="17" type="ORF">ZEAMMB73_Zm00001d035960</name>
</gene>
<dbReference type="Pfam" id="PF04563">
    <property type="entry name" value="RNA_pol_Rpb2_1"/>
    <property type="match status" value="1"/>
</dbReference>
<reference evidence="17" key="1">
    <citation type="submission" date="2015-12" db="EMBL/GenBank/DDBJ databases">
        <title>Update maize B73 reference genome by single molecule sequencing technologies.</title>
        <authorList>
            <consortium name="Maize Genome Sequencing Project"/>
            <person name="Ware D."/>
        </authorList>
    </citation>
    <scope>NUCLEOTIDE SEQUENCE</scope>
    <source>
        <tissue evidence="17">Seedling</tissue>
    </source>
</reference>
<dbReference type="EC" id="2.7.7.6" evidence="10"/>
<dbReference type="InterPro" id="IPR015712">
    <property type="entry name" value="DNA-dir_RNA_pol_su2"/>
</dbReference>
<comment type="catalytic activity">
    <reaction evidence="8 10">
        <text>RNA(n) + a ribonucleoside 5'-triphosphate = RNA(n+1) + diphosphate</text>
        <dbReference type="Rhea" id="RHEA:21248"/>
        <dbReference type="Rhea" id="RHEA-COMP:14527"/>
        <dbReference type="Rhea" id="RHEA-COMP:17342"/>
        <dbReference type="ChEBI" id="CHEBI:33019"/>
        <dbReference type="ChEBI" id="CHEBI:61557"/>
        <dbReference type="ChEBI" id="CHEBI:140395"/>
        <dbReference type="EC" id="2.7.7.6"/>
    </reaction>
</comment>
<dbReference type="InterPro" id="IPR007641">
    <property type="entry name" value="RNA_pol_Rpb2_7"/>
</dbReference>
<dbReference type="GO" id="GO:0032549">
    <property type="term" value="F:ribonucleoside binding"/>
    <property type="evidence" value="ECO:0007669"/>
    <property type="project" value="InterPro"/>
</dbReference>
<dbReference type="GO" id="GO:0003899">
    <property type="term" value="F:DNA-directed RNA polymerase activity"/>
    <property type="evidence" value="ECO:0007669"/>
    <property type="project" value="UniProtKB-EC"/>
</dbReference>
<proteinExistence type="inferred from homology"/>
<feature type="domain" description="RNA polymerase Rpb2" evidence="12">
    <location>
        <begin position="1100"/>
        <end position="1135"/>
    </location>
</feature>
<dbReference type="GO" id="GO:0046872">
    <property type="term" value="F:metal ion binding"/>
    <property type="evidence" value="ECO:0007669"/>
    <property type="project" value="UniProtKB-KW"/>
</dbReference>
<dbReference type="Pfam" id="PF04561">
    <property type="entry name" value="RNA_pol_Rpb2_2"/>
    <property type="match status" value="1"/>
</dbReference>
<dbReference type="FunFam" id="3.90.1100.10:FF:000014">
    <property type="entry name" value="DNA-directed RNA polymerase subunit beta"/>
    <property type="match status" value="1"/>
</dbReference>
<keyword evidence="6" id="KW-0862">Zinc</keyword>
<dbReference type="InterPro" id="IPR007120">
    <property type="entry name" value="DNA-dir_RNAP_su2_dom"/>
</dbReference>
<dbReference type="InterPro" id="IPR007645">
    <property type="entry name" value="RNA_pol_Rpb2_3"/>
</dbReference>
<dbReference type="InterPro" id="IPR007646">
    <property type="entry name" value="RNA_pol_Rpb2_4"/>
</dbReference>
<name>A0A1D6LJV2_MAIZE</name>
<evidence type="ECO:0000256" key="3">
    <source>
        <dbReference type="ARBA" id="ARBA00022679"/>
    </source>
</evidence>
<accession>A0A1D6LJV2</accession>
<dbReference type="EMBL" id="CM000782">
    <property type="protein sequence ID" value="AQK80015.1"/>
    <property type="molecule type" value="Genomic_DNA"/>
</dbReference>
<evidence type="ECO:0000313" key="17">
    <source>
        <dbReference type="EMBL" id="AQK80015.1"/>
    </source>
</evidence>
<dbReference type="Gene3D" id="2.40.270.10">
    <property type="entry name" value="DNA-directed RNA polymerase, subunit 2, domain 6"/>
    <property type="match status" value="2"/>
</dbReference>
<protein>
    <recommendedName>
        <fullName evidence="10">DNA-directed RNA polymerase subunit beta</fullName>
        <ecNumber evidence="10">2.7.7.6</ecNumber>
    </recommendedName>
</protein>
<dbReference type="SMR" id="A0A1D6LJV2"/>
<dbReference type="SUPFAM" id="SSF64484">
    <property type="entry name" value="beta and beta-prime subunits of DNA dependent RNA-polymerase"/>
    <property type="match status" value="1"/>
</dbReference>